<comment type="caution">
    <text evidence="3">The sequence shown here is derived from an EMBL/GenBank/DDBJ whole genome shotgun (WGS) entry which is preliminary data.</text>
</comment>
<dbReference type="GO" id="GO:0031241">
    <property type="term" value="C:periplasmic side of cell outer membrane"/>
    <property type="evidence" value="ECO:0007669"/>
    <property type="project" value="TreeGrafter"/>
</dbReference>
<dbReference type="Gene3D" id="3.40.50.2300">
    <property type="match status" value="2"/>
</dbReference>
<accession>A0A150HPC4</accession>
<dbReference type="Proteomes" id="UP000075680">
    <property type="component" value="Unassembled WGS sequence"/>
</dbReference>
<evidence type="ECO:0000256" key="2">
    <source>
        <dbReference type="SAM" id="SignalP"/>
    </source>
</evidence>
<gene>
    <name evidence="3" type="primary">lpoA</name>
    <name evidence="3" type="ORF">AVENLUH5627_01875</name>
</gene>
<sequence>MYLKKYWLLLCLAASISPTYADVLVILPESGAMARAGDSIKRGFLSAYTASGSKEKLIFVDSTTNSMDSIIKKKTNNKTKLIVGPLARPHIEQMMELSPKVPVLALNDVNKEANHIWQFSLAKQDDAATLNRLLKKDKIKKLYVLRQSGLESATELFMMALMTEFGDGIEFINEQPKKLSRKEGLLLLGNHNWIEQLGQLPERNIYATPISIEQGRSIPLGLSFCDTPALYNGQWADLIEAYKEQPENMAFQRLLAFGGDAWTITEQFLNQSDDDHFSFSGRTGLIEIRNTKIRRQPACYQQQKNGIQTLKLS</sequence>
<dbReference type="InterPro" id="IPR028082">
    <property type="entry name" value="Peripla_BP_I"/>
</dbReference>
<evidence type="ECO:0000256" key="1">
    <source>
        <dbReference type="ARBA" id="ARBA00023136"/>
    </source>
</evidence>
<proteinExistence type="predicted"/>
<dbReference type="PANTHER" id="PTHR38038:SF1">
    <property type="entry name" value="PENICILLIN-BINDING PROTEIN ACTIVATOR LPOA"/>
    <property type="match status" value="1"/>
</dbReference>
<reference evidence="3 4" key="1">
    <citation type="journal article" date="2016" name="Sci. Rep.">
        <title>Genomic and phenotypic characterization of the species Acinetobacter venetianus.</title>
        <authorList>
            <person name="Fondi M."/>
            <person name="Maida I."/>
            <person name="Perrin E."/>
            <person name="Orlandini V."/>
            <person name="La Torre L."/>
            <person name="Bosi E."/>
            <person name="Negroni A."/>
            <person name="Zanaroli G."/>
            <person name="Fava F."/>
            <person name="Decorosi F."/>
            <person name="Giovannetti L."/>
            <person name="Viti C."/>
            <person name="Vaneechoutte M."/>
            <person name="Dijkshoorn L."/>
            <person name="Fani R."/>
        </authorList>
    </citation>
    <scope>NUCLEOTIDE SEQUENCE [LARGE SCALE GENOMIC DNA]</scope>
    <source>
        <strain evidence="3 4">LUH5627</strain>
    </source>
</reference>
<feature type="signal peptide" evidence="2">
    <location>
        <begin position="1"/>
        <end position="21"/>
    </location>
</feature>
<dbReference type="RefSeq" id="WP_061518866.1">
    <property type="nucleotide sequence ID" value="NZ_JRUE01000170.1"/>
</dbReference>
<name>A0A150HPC4_9GAMM</name>
<evidence type="ECO:0000313" key="4">
    <source>
        <dbReference type="Proteomes" id="UP000075680"/>
    </source>
</evidence>
<dbReference type="PANTHER" id="PTHR38038">
    <property type="entry name" value="PENICILLIN-BINDING PROTEIN ACTIVATOR LPOA"/>
    <property type="match status" value="1"/>
</dbReference>
<feature type="chain" id="PRO_5007562840" evidence="2">
    <location>
        <begin position="22"/>
        <end position="313"/>
    </location>
</feature>
<keyword evidence="1" id="KW-0472">Membrane</keyword>
<keyword evidence="2" id="KW-0732">Signal</keyword>
<dbReference type="GO" id="GO:0030234">
    <property type="term" value="F:enzyme regulator activity"/>
    <property type="evidence" value="ECO:0007669"/>
    <property type="project" value="TreeGrafter"/>
</dbReference>
<dbReference type="SUPFAM" id="SSF53822">
    <property type="entry name" value="Periplasmic binding protein-like I"/>
    <property type="match status" value="1"/>
</dbReference>
<dbReference type="PATRIC" id="fig|52133.18.peg.1954"/>
<dbReference type="GO" id="GO:0009252">
    <property type="term" value="P:peptidoglycan biosynthetic process"/>
    <property type="evidence" value="ECO:0007669"/>
    <property type="project" value="TreeGrafter"/>
</dbReference>
<organism evidence="3 4">
    <name type="scientific">Acinetobacter venetianus</name>
    <dbReference type="NCBI Taxonomy" id="52133"/>
    <lineage>
        <taxon>Bacteria</taxon>
        <taxon>Pseudomonadati</taxon>
        <taxon>Pseudomonadota</taxon>
        <taxon>Gammaproteobacteria</taxon>
        <taxon>Moraxellales</taxon>
        <taxon>Moraxellaceae</taxon>
        <taxon>Acinetobacter</taxon>
    </lineage>
</organism>
<protein>
    <submittedName>
        <fullName evidence="3">Penicillin-binding protein activator LpoA</fullName>
    </submittedName>
</protein>
<dbReference type="InterPro" id="IPR007443">
    <property type="entry name" value="LpoA"/>
</dbReference>
<dbReference type="EMBL" id="JRUE01000170">
    <property type="protein sequence ID" value="KXZ68115.1"/>
    <property type="molecule type" value="Genomic_DNA"/>
</dbReference>
<evidence type="ECO:0000313" key="3">
    <source>
        <dbReference type="EMBL" id="KXZ68115.1"/>
    </source>
</evidence>
<dbReference type="Pfam" id="PF04348">
    <property type="entry name" value="LppC"/>
    <property type="match status" value="1"/>
</dbReference>
<dbReference type="AlphaFoldDB" id="A0A150HPC4"/>